<reference evidence="1 2" key="1">
    <citation type="submission" date="2018-03" db="EMBL/GenBank/DDBJ databases">
        <title>Genomic Encyclopedia of Type Strains, Phase III (KMG-III): the genomes of soil and plant-associated and newly described type strains.</title>
        <authorList>
            <person name="Whitman W."/>
        </authorList>
    </citation>
    <scope>NUCLEOTIDE SEQUENCE [LARGE SCALE GENOMIC DNA]</scope>
    <source>
        <strain evidence="1 2">CGMCC 4.7097</strain>
    </source>
</reference>
<dbReference type="RefSeq" id="WP_106613596.1">
    <property type="nucleotide sequence ID" value="NZ_PYAX01000001.1"/>
</dbReference>
<sequence length="187" mass="19135">MAQEPERTSPLPRPLLALAIGLTALLAVGVAAAGLFLGGGDDEPAVHTGPVALVPLPAPEAESDECKTLLGALPAELVSNGVPLPRRELAAPAPAGASAWGDPRHEPVVLRCGLDRPGDLTTTSVLRMISEVEWLEVAEGGSATWYVVDRPVYVALTVPSDAGTGPLQDISATIRGTLAKSPVDTTG</sequence>
<dbReference type="InterPro" id="IPR021903">
    <property type="entry name" value="DUF3515"/>
</dbReference>
<evidence type="ECO:0000313" key="1">
    <source>
        <dbReference type="EMBL" id="PSL58267.1"/>
    </source>
</evidence>
<dbReference type="Pfam" id="PF12028">
    <property type="entry name" value="DUF3515"/>
    <property type="match status" value="1"/>
</dbReference>
<dbReference type="OrthoDB" id="4422435at2"/>
<gene>
    <name evidence="1" type="ORF">B0I31_101483</name>
</gene>
<name>A0A2P8III7_SACCR</name>
<organism evidence="1 2">
    <name type="scientific">Saccharothrix carnea</name>
    <dbReference type="NCBI Taxonomy" id="1280637"/>
    <lineage>
        <taxon>Bacteria</taxon>
        <taxon>Bacillati</taxon>
        <taxon>Actinomycetota</taxon>
        <taxon>Actinomycetes</taxon>
        <taxon>Pseudonocardiales</taxon>
        <taxon>Pseudonocardiaceae</taxon>
        <taxon>Saccharothrix</taxon>
    </lineage>
</organism>
<accession>A0A2P8III7</accession>
<protein>
    <submittedName>
        <fullName evidence="1">Uncharacterized protein DUF3515</fullName>
    </submittedName>
</protein>
<proteinExistence type="predicted"/>
<dbReference type="AlphaFoldDB" id="A0A2P8III7"/>
<evidence type="ECO:0000313" key="2">
    <source>
        <dbReference type="Proteomes" id="UP000241118"/>
    </source>
</evidence>
<dbReference type="Proteomes" id="UP000241118">
    <property type="component" value="Unassembled WGS sequence"/>
</dbReference>
<dbReference type="EMBL" id="PYAX01000001">
    <property type="protein sequence ID" value="PSL58267.1"/>
    <property type="molecule type" value="Genomic_DNA"/>
</dbReference>
<keyword evidence="2" id="KW-1185">Reference proteome</keyword>
<comment type="caution">
    <text evidence="1">The sequence shown here is derived from an EMBL/GenBank/DDBJ whole genome shotgun (WGS) entry which is preliminary data.</text>
</comment>